<sequence>MAGRAHADAGSEGLPQANVKRVVKEKLAELAHEHFDDDRKEKDVLVNKDALLAFSESAKIFIHFLSATANEICRESKRQTINADDVLKAVEELDFPEFCEPLKAALAGFRKENDAKKQDSKRKEVARKRKAGDSNGTDGDIHVNGRLDEAVTMAEDEGFTD</sequence>
<dbReference type="Proteomes" id="UP001497512">
    <property type="component" value="Chromosome 14"/>
</dbReference>
<dbReference type="CDD" id="cd22928">
    <property type="entry name" value="HFD_POLE3_DPB4"/>
    <property type="match status" value="1"/>
</dbReference>
<dbReference type="InterPro" id="IPR009072">
    <property type="entry name" value="Histone-fold"/>
</dbReference>
<reference evidence="5" key="1">
    <citation type="submission" date="2024-02" db="EMBL/GenBank/DDBJ databases">
        <authorList>
            <consortium name="ELIXIR-Norway"/>
            <consortium name="Elixir Norway"/>
        </authorList>
    </citation>
    <scope>NUCLEOTIDE SEQUENCE</scope>
</reference>
<organism evidence="5 6">
    <name type="scientific">Sphagnum troendelagicum</name>
    <dbReference type="NCBI Taxonomy" id="128251"/>
    <lineage>
        <taxon>Eukaryota</taxon>
        <taxon>Viridiplantae</taxon>
        <taxon>Streptophyta</taxon>
        <taxon>Embryophyta</taxon>
        <taxon>Bryophyta</taxon>
        <taxon>Sphagnophytina</taxon>
        <taxon>Sphagnopsida</taxon>
        <taxon>Sphagnales</taxon>
        <taxon>Sphagnaceae</taxon>
        <taxon>Sphagnum</taxon>
    </lineage>
</organism>
<dbReference type="Pfam" id="PF00808">
    <property type="entry name" value="CBFD_NFYB_HMF"/>
    <property type="match status" value="1"/>
</dbReference>
<evidence type="ECO:0000313" key="5">
    <source>
        <dbReference type="EMBL" id="CAK9205076.1"/>
    </source>
</evidence>
<gene>
    <name evidence="5" type="ORF">CSSPTR1EN2_LOCUS7705</name>
</gene>
<proteinExistence type="predicted"/>
<dbReference type="PANTHER" id="PTHR46172">
    <property type="entry name" value="DNA POLYMERASE EPSILON SUBUNIT 3"/>
    <property type="match status" value="1"/>
</dbReference>
<evidence type="ECO:0000313" key="6">
    <source>
        <dbReference type="Proteomes" id="UP001497512"/>
    </source>
</evidence>
<evidence type="ECO:0000256" key="1">
    <source>
        <dbReference type="ARBA" id="ARBA00004123"/>
    </source>
</evidence>
<dbReference type="Gene3D" id="1.10.20.10">
    <property type="entry name" value="Histone, subunit A"/>
    <property type="match status" value="1"/>
</dbReference>
<dbReference type="InterPro" id="IPR051377">
    <property type="entry name" value="DNA_Pol-Epsilon_Subunit"/>
</dbReference>
<feature type="domain" description="Transcription factor CBF/NF-Y/archaeal histone" evidence="4">
    <location>
        <begin position="42"/>
        <end position="90"/>
    </location>
</feature>
<keyword evidence="6" id="KW-1185">Reference proteome</keyword>
<name>A0ABP0TU26_9BRYO</name>
<dbReference type="SUPFAM" id="SSF47113">
    <property type="entry name" value="Histone-fold"/>
    <property type="match status" value="1"/>
</dbReference>
<evidence type="ECO:0000256" key="2">
    <source>
        <dbReference type="ARBA" id="ARBA00023242"/>
    </source>
</evidence>
<keyword evidence="2" id="KW-0539">Nucleus</keyword>
<dbReference type="PANTHER" id="PTHR46172:SF1">
    <property type="entry name" value="DNA POLYMERASE EPSILON SUBUNIT 3"/>
    <property type="match status" value="1"/>
</dbReference>
<evidence type="ECO:0000256" key="3">
    <source>
        <dbReference type="SAM" id="MobiDB-lite"/>
    </source>
</evidence>
<dbReference type="InterPro" id="IPR003958">
    <property type="entry name" value="CBFA_NFYB_domain"/>
</dbReference>
<accession>A0ABP0TU26</accession>
<protein>
    <recommendedName>
        <fullName evidence="4">Transcription factor CBF/NF-Y/archaeal histone domain-containing protein</fullName>
    </recommendedName>
</protein>
<feature type="region of interest" description="Disordered" evidence="3">
    <location>
        <begin position="113"/>
        <end position="161"/>
    </location>
</feature>
<dbReference type="EMBL" id="OZ019906">
    <property type="protein sequence ID" value="CAK9205076.1"/>
    <property type="molecule type" value="Genomic_DNA"/>
</dbReference>
<feature type="compositionally biased region" description="Basic and acidic residues" evidence="3">
    <location>
        <begin position="113"/>
        <end position="123"/>
    </location>
</feature>
<feature type="compositionally biased region" description="Basic and acidic residues" evidence="3">
    <location>
        <begin position="139"/>
        <end position="149"/>
    </location>
</feature>
<comment type="subcellular location">
    <subcellularLocation>
        <location evidence="1">Nucleus</location>
    </subcellularLocation>
</comment>
<evidence type="ECO:0000259" key="4">
    <source>
        <dbReference type="Pfam" id="PF00808"/>
    </source>
</evidence>